<evidence type="ECO:0000256" key="1">
    <source>
        <dbReference type="SAM" id="MobiDB-lite"/>
    </source>
</evidence>
<dbReference type="EnsemblPlants" id="OGLUM01G42390.1">
    <property type="protein sequence ID" value="OGLUM01G42390.1"/>
    <property type="gene ID" value="OGLUM01G42390"/>
</dbReference>
<proteinExistence type="predicted"/>
<evidence type="ECO:0000313" key="2">
    <source>
        <dbReference type="EnsemblPlants" id="OGLUM01G42390.1"/>
    </source>
</evidence>
<accession>A0A0D9YHT4</accession>
<sequence length="145" mass="15414">MSDDGKNRTLQEHSSAAAHRIARFGETNPQKAGEKPGETPRFQSECAVHLAAVPRHMAVCIPAGPASDVGGIGATGIPKSRPPETKHRPLVNRPENICCCYGGLPVKAIQAVYTVHGLMPCIGLKCSGSMLCPRMTTALLWESTI</sequence>
<dbReference type="Proteomes" id="UP000026961">
    <property type="component" value="Chromosome 1"/>
</dbReference>
<feature type="region of interest" description="Disordered" evidence="1">
    <location>
        <begin position="1"/>
        <end position="40"/>
    </location>
</feature>
<reference evidence="2" key="1">
    <citation type="submission" date="2013-08" db="EMBL/GenBank/DDBJ databases">
        <title>Oryza genome evolution.</title>
        <authorList>
            <person name="Wing R.A."/>
            <person name="Panaud O."/>
            <person name="Oliveira A.C."/>
        </authorList>
    </citation>
    <scope>NUCLEOTIDE SEQUENCE</scope>
</reference>
<dbReference type="AlphaFoldDB" id="A0A0D9YHT4"/>
<keyword evidence="3" id="KW-1185">Reference proteome</keyword>
<evidence type="ECO:0000313" key="3">
    <source>
        <dbReference type="Proteomes" id="UP000026961"/>
    </source>
</evidence>
<feature type="compositionally biased region" description="Basic and acidic residues" evidence="1">
    <location>
        <begin position="1"/>
        <end position="11"/>
    </location>
</feature>
<organism evidence="2">
    <name type="scientific">Oryza glumipatula</name>
    <dbReference type="NCBI Taxonomy" id="40148"/>
    <lineage>
        <taxon>Eukaryota</taxon>
        <taxon>Viridiplantae</taxon>
        <taxon>Streptophyta</taxon>
        <taxon>Embryophyta</taxon>
        <taxon>Tracheophyta</taxon>
        <taxon>Spermatophyta</taxon>
        <taxon>Magnoliopsida</taxon>
        <taxon>Liliopsida</taxon>
        <taxon>Poales</taxon>
        <taxon>Poaceae</taxon>
        <taxon>BOP clade</taxon>
        <taxon>Oryzoideae</taxon>
        <taxon>Oryzeae</taxon>
        <taxon>Oryzinae</taxon>
        <taxon>Oryza</taxon>
    </lineage>
</organism>
<name>A0A0D9YHT4_9ORYZ</name>
<reference evidence="2" key="2">
    <citation type="submission" date="2015-04" db="UniProtKB">
        <authorList>
            <consortium name="EnsemblPlants"/>
        </authorList>
    </citation>
    <scope>IDENTIFICATION</scope>
</reference>
<protein>
    <submittedName>
        <fullName evidence="2">Uncharacterized protein</fullName>
    </submittedName>
</protein>
<dbReference type="Gramene" id="OGLUM01G42390.1">
    <property type="protein sequence ID" value="OGLUM01G42390.1"/>
    <property type="gene ID" value="OGLUM01G42390"/>
</dbReference>
<reference evidence="2" key="3">
    <citation type="submission" date="2018-05" db="EMBL/GenBank/DDBJ databases">
        <title>OgluRS3 (Oryza glumaepatula Reference Sequence Version 3).</title>
        <authorList>
            <person name="Zhang J."/>
            <person name="Kudrna D."/>
            <person name="Lee S."/>
            <person name="Talag J."/>
            <person name="Welchert J."/>
            <person name="Wing R.A."/>
        </authorList>
    </citation>
    <scope>NUCLEOTIDE SEQUENCE [LARGE SCALE GENOMIC DNA]</scope>
</reference>
<dbReference type="HOGENOM" id="CLU_1899616_0_0_1"/>